<organism evidence="3 4">
    <name type="scientific">Mycolicibacterium pallens</name>
    <dbReference type="NCBI Taxonomy" id="370524"/>
    <lineage>
        <taxon>Bacteria</taxon>
        <taxon>Bacillati</taxon>
        <taxon>Actinomycetota</taxon>
        <taxon>Actinomycetes</taxon>
        <taxon>Mycobacteriales</taxon>
        <taxon>Mycobacteriaceae</taxon>
        <taxon>Mycolicibacterium</taxon>
    </lineage>
</organism>
<dbReference type="EMBL" id="CP080333">
    <property type="protein sequence ID" value="QYL14561.1"/>
    <property type="molecule type" value="Genomic_DNA"/>
</dbReference>
<keyword evidence="1 3" id="KW-0378">Hydrolase</keyword>
<dbReference type="Proteomes" id="UP000825367">
    <property type="component" value="Chromosome"/>
</dbReference>
<reference evidence="3 4" key="1">
    <citation type="submission" date="2021-07" db="EMBL/GenBank/DDBJ databases">
        <title>Whole genome sequencing of non-tuberculosis mycobacteria type-strains.</title>
        <authorList>
            <person name="Igarashi Y."/>
            <person name="Osugi A."/>
            <person name="Mitarai S."/>
        </authorList>
    </citation>
    <scope>NUCLEOTIDE SEQUENCE [LARGE SCALE GENOMIC DNA]</scope>
    <source>
        <strain evidence="3 4">JCM 16370</strain>
    </source>
</reference>
<dbReference type="CDD" id="cd01014">
    <property type="entry name" value="nicotinamidase_related"/>
    <property type="match status" value="1"/>
</dbReference>
<proteinExistence type="predicted"/>
<name>A0ABX8V9V3_9MYCO</name>
<dbReference type="PANTHER" id="PTHR43540">
    <property type="entry name" value="PEROXYUREIDOACRYLATE/UREIDOACRYLATE AMIDOHYDROLASE-RELATED"/>
    <property type="match status" value="1"/>
</dbReference>
<evidence type="ECO:0000313" key="4">
    <source>
        <dbReference type="Proteomes" id="UP000825367"/>
    </source>
</evidence>
<gene>
    <name evidence="3" type="ORF">K0O64_15205</name>
</gene>
<dbReference type="Pfam" id="PF00857">
    <property type="entry name" value="Isochorismatase"/>
    <property type="match status" value="1"/>
</dbReference>
<dbReference type="InterPro" id="IPR000868">
    <property type="entry name" value="Isochorismatase-like_dom"/>
</dbReference>
<dbReference type="RefSeq" id="WP_096312867.1">
    <property type="nucleotide sequence ID" value="NZ_BAAAVX010000038.1"/>
</dbReference>
<dbReference type="InterPro" id="IPR050272">
    <property type="entry name" value="Isochorismatase-like_hydrls"/>
</dbReference>
<sequence>MTTLENRPNTALLVIDVQNEVVARAHDRDRIVARIAGLVEDARGAGVPVVWVQHSDAELIAGSQEWRIVDELTPAETEPLVAKNYGDSFEDTTLESTLGQLGIGHLVVAGAQTDQCVRSTIHGGFARGYDVTLVADAHTTEDLSQWGAPSPEQVIAHTNLYWSHQSAPGRTAQTVQAGDIVW</sequence>
<dbReference type="PANTHER" id="PTHR43540:SF6">
    <property type="entry name" value="ISOCHORISMATASE-LIKE DOMAIN-CONTAINING PROTEIN"/>
    <property type="match status" value="1"/>
</dbReference>
<dbReference type="SUPFAM" id="SSF52499">
    <property type="entry name" value="Isochorismatase-like hydrolases"/>
    <property type="match status" value="1"/>
</dbReference>
<dbReference type="Gene3D" id="3.40.50.850">
    <property type="entry name" value="Isochorismatase-like"/>
    <property type="match status" value="1"/>
</dbReference>
<feature type="domain" description="Isochorismatase-like" evidence="2">
    <location>
        <begin position="10"/>
        <end position="142"/>
    </location>
</feature>
<protein>
    <submittedName>
        <fullName evidence="3">Cysteine hydrolase</fullName>
    </submittedName>
</protein>
<evidence type="ECO:0000256" key="1">
    <source>
        <dbReference type="ARBA" id="ARBA00022801"/>
    </source>
</evidence>
<dbReference type="GO" id="GO:0016787">
    <property type="term" value="F:hydrolase activity"/>
    <property type="evidence" value="ECO:0007669"/>
    <property type="project" value="UniProtKB-KW"/>
</dbReference>
<dbReference type="InterPro" id="IPR036380">
    <property type="entry name" value="Isochorismatase-like_sf"/>
</dbReference>
<accession>A0ABX8V9V3</accession>
<evidence type="ECO:0000313" key="3">
    <source>
        <dbReference type="EMBL" id="QYL14561.1"/>
    </source>
</evidence>
<keyword evidence="4" id="KW-1185">Reference proteome</keyword>
<evidence type="ECO:0000259" key="2">
    <source>
        <dbReference type="Pfam" id="PF00857"/>
    </source>
</evidence>